<dbReference type="Proteomes" id="UP000660668">
    <property type="component" value="Unassembled WGS sequence"/>
</dbReference>
<evidence type="ECO:0000313" key="2">
    <source>
        <dbReference type="EMBL" id="MBF4768072.1"/>
    </source>
</evidence>
<dbReference type="Gene3D" id="2.160.20.80">
    <property type="entry name" value="E3 ubiquitin-protein ligase SopA"/>
    <property type="match status" value="1"/>
</dbReference>
<feature type="domain" description="DinB-like" evidence="1">
    <location>
        <begin position="102"/>
        <end position="243"/>
    </location>
</feature>
<keyword evidence="3" id="KW-1185">Reference proteome</keyword>
<organism evidence="2 3">
    <name type="scientific">Nocardioides agariphilus</name>
    <dbReference type="NCBI Taxonomy" id="433664"/>
    <lineage>
        <taxon>Bacteria</taxon>
        <taxon>Bacillati</taxon>
        <taxon>Actinomycetota</taxon>
        <taxon>Actinomycetes</taxon>
        <taxon>Propionibacteriales</taxon>
        <taxon>Nocardioidaceae</taxon>
        <taxon>Nocardioides</taxon>
    </lineage>
</organism>
<dbReference type="Pfam" id="PF12867">
    <property type="entry name" value="DinB_2"/>
    <property type="match status" value="1"/>
</dbReference>
<gene>
    <name evidence="2" type="ORF">ISU10_09860</name>
</gene>
<evidence type="ECO:0000259" key="1">
    <source>
        <dbReference type="Pfam" id="PF12867"/>
    </source>
</evidence>
<comment type="caution">
    <text evidence="2">The sequence shown here is derived from an EMBL/GenBank/DDBJ whole genome shotgun (WGS) entry which is preliminary data.</text>
</comment>
<dbReference type="InterPro" id="IPR034660">
    <property type="entry name" value="DinB/YfiT-like"/>
</dbReference>
<dbReference type="RefSeq" id="WP_194696228.1">
    <property type="nucleotide sequence ID" value="NZ_JADKPO010000011.1"/>
</dbReference>
<proteinExistence type="predicted"/>
<protein>
    <submittedName>
        <fullName evidence="2">DinB family protein</fullName>
    </submittedName>
</protein>
<reference evidence="2" key="1">
    <citation type="submission" date="2020-11" db="EMBL/GenBank/DDBJ databases">
        <title>Nocardioides cynanchi sp. nov., isolated from soil of rhizosphere of Cynanchum wilfordii.</title>
        <authorList>
            <person name="Lee J.-S."/>
            <person name="Suh M.K."/>
            <person name="Kim J.-S."/>
        </authorList>
    </citation>
    <scope>NUCLEOTIDE SEQUENCE</scope>
    <source>
        <strain evidence="2">KCTC 19276</strain>
    </source>
</reference>
<sequence length="257" mass="29185">MTEGFQDLTGSRFERADLQGSSFDMVLLNGSRIDNADLHRVTMRGVEISDTTISGEIKNLVINGVDVAPLVDAELDRMYPDKPKFRPVTADGFRDAWDINQRLWNLTVDRARRLAPEQVHESVDGEWSFVQTLRHLAFATESWVGRGILGDPSPWHALSLPWDQMRPTEGVPHDREARPSLDQALALRQDAMALVRRVVDDLTDERLGQTSDPLVGPGWPPEGDRLEVRQCLLVVLNEEWWHRMYAERDLAVIEQGI</sequence>
<dbReference type="InterPro" id="IPR024775">
    <property type="entry name" value="DinB-like"/>
</dbReference>
<evidence type="ECO:0000313" key="3">
    <source>
        <dbReference type="Proteomes" id="UP000660668"/>
    </source>
</evidence>
<dbReference type="SUPFAM" id="SSF109854">
    <property type="entry name" value="DinB/YfiT-like putative metalloenzymes"/>
    <property type="match status" value="1"/>
</dbReference>
<accession>A0A930YID4</accession>
<dbReference type="AlphaFoldDB" id="A0A930YID4"/>
<name>A0A930YID4_9ACTN</name>
<dbReference type="Gene3D" id="1.20.120.450">
    <property type="entry name" value="dinb family like domain"/>
    <property type="match status" value="1"/>
</dbReference>
<dbReference type="SUPFAM" id="SSF141571">
    <property type="entry name" value="Pentapeptide repeat-like"/>
    <property type="match status" value="1"/>
</dbReference>
<dbReference type="EMBL" id="JADKPO010000011">
    <property type="protein sequence ID" value="MBF4768072.1"/>
    <property type="molecule type" value="Genomic_DNA"/>
</dbReference>